<dbReference type="STRING" id="1684307.A0A316UA79"/>
<keyword evidence="5" id="KW-0158">Chromosome</keyword>
<evidence type="ECO:0000256" key="11">
    <source>
        <dbReference type="PROSITE-ProRule" id="PRU00191"/>
    </source>
</evidence>
<dbReference type="InterPro" id="IPR035019">
    <property type="entry name" value="Spt6_SH2_N"/>
</dbReference>
<dbReference type="Pfam" id="PF22706">
    <property type="entry name" value="Tex_central_region"/>
    <property type="match status" value="1"/>
</dbReference>
<dbReference type="GO" id="GO:0031491">
    <property type="term" value="F:nucleosome binding"/>
    <property type="evidence" value="ECO:0007669"/>
    <property type="project" value="TreeGrafter"/>
</dbReference>
<dbReference type="SUPFAM" id="SSF55550">
    <property type="entry name" value="SH2 domain"/>
    <property type="match status" value="1"/>
</dbReference>
<dbReference type="CDD" id="cd09918">
    <property type="entry name" value="SH2_Nterm_SPT6_like"/>
    <property type="match status" value="1"/>
</dbReference>
<dbReference type="InterPro" id="IPR035018">
    <property type="entry name" value="Spt6_SH2_C"/>
</dbReference>
<feature type="region of interest" description="Disordered" evidence="12">
    <location>
        <begin position="1"/>
        <end position="309"/>
    </location>
</feature>
<dbReference type="GeneID" id="37013798"/>
<feature type="compositionally biased region" description="Acidic residues" evidence="12">
    <location>
        <begin position="248"/>
        <end position="276"/>
    </location>
</feature>
<dbReference type="PROSITE" id="PS50001">
    <property type="entry name" value="SH2"/>
    <property type="match status" value="1"/>
</dbReference>
<dbReference type="InterPro" id="IPR010994">
    <property type="entry name" value="RuvA_2-like"/>
</dbReference>
<dbReference type="SUPFAM" id="SSF47781">
    <property type="entry name" value="RuvA domain 2-like"/>
    <property type="match status" value="2"/>
</dbReference>
<dbReference type="InterPro" id="IPR017072">
    <property type="entry name" value="TF_Spt6"/>
</dbReference>
<dbReference type="InterPro" id="IPR000980">
    <property type="entry name" value="SH2"/>
</dbReference>
<dbReference type="SUPFAM" id="SSF53098">
    <property type="entry name" value="Ribonuclease H-like"/>
    <property type="match status" value="1"/>
</dbReference>
<dbReference type="Pfam" id="PF21710">
    <property type="entry name" value="Spt6_S1"/>
    <property type="match status" value="1"/>
</dbReference>
<dbReference type="GO" id="GO:0140673">
    <property type="term" value="P:transcription elongation-coupled chromatin remodeling"/>
    <property type="evidence" value="ECO:0007669"/>
    <property type="project" value="InterPro"/>
</dbReference>
<evidence type="ECO:0000256" key="9">
    <source>
        <dbReference type="ARBA" id="ARBA00029871"/>
    </source>
</evidence>
<feature type="region of interest" description="Disordered" evidence="12">
    <location>
        <begin position="876"/>
        <end position="902"/>
    </location>
</feature>
<feature type="compositionally biased region" description="Acidic residues" evidence="12">
    <location>
        <begin position="140"/>
        <end position="152"/>
    </location>
</feature>
<dbReference type="Pfam" id="PF14635">
    <property type="entry name" value="HHH_7"/>
    <property type="match status" value="1"/>
</dbReference>
<dbReference type="PANTHER" id="PTHR10145:SF6">
    <property type="entry name" value="TRANSCRIPTION ELONGATION FACTOR SPT6"/>
    <property type="match status" value="1"/>
</dbReference>
<dbReference type="InterPro" id="IPR036860">
    <property type="entry name" value="SH2_dom_sf"/>
</dbReference>
<keyword evidence="8" id="KW-0539">Nucleus</keyword>
<dbReference type="Gene3D" id="1.10.10.2740">
    <property type="entry name" value="Spt6, Death-like domain"/>
    <property type="match status" value="1"/>
</dbReference>
<dbReference type="GO" id="GO:0003677">
    <property type="term" value="F:DNA binding"/>
    <property type="evidence" value="ECO:0007669"/>
    <property type="project" value="InterPro"/>
</dbReference>
<dbReference type="Gene3D" id="3.30.505.10">
    <property type="entry name" value="SH2 domain"/>
    <property type="match status" value="2"/>
</dbReference>
<dbReference type="InterPro" id="IPR028088">
    <property type="entry name" value="Spt6_HTH_DNA-bd_dom"/>
</dbReference>
<evidence type="ECO:0000256" key="1">
    <source>
        <dbReference type="ARBA" id="ARBA00004123"/>
    </source>
</evidence>
<dbReference type="Gene3D" id="3.30.420.140">
    <property type="entry name" value="YqgF/RNase H-like domain"/>
    <property type="match status" value="1"/>
</dbReference>
<evidence type="ECO:0000256" key="7">
    <source>
        <dbReference type="ARBA" id="ARBA00023163"/>
    </source>
</evidence>
<reference evidence="15 16" key="1">
    <citation type="journal article" date="2018" name="Mol. Biol. Evol.">
        <title>Broad Genomic Sampling Reveals a Smut Pathogenic Ancestry of the Fungal Clade Ustilaginomycotina.</title>
        <authorList>
            <person name="Kijpornyongpan T."/>
            <person name="Mondo S.J."/>
            <person name="Barry K."/>
            <person name="Sandor L."/>
            <person name="Lee J."/>
            <person name="Lipzen A."/>
            <person name="Pangilinan J."/>
            <person name="LaButti K."/>
            <person name="Hainaut M."/>
            <person name="Henrissat B."/>
            <person name="Grigoriev I.V."/>
            <person name="Spatafora J.W."/>
            <person name="Aime M.C."/>
        </authorList>
    </citation>
    <scope>NUCLEOTIDE SEQUENCE [LARGE SCALE GENOMIC DNA]</scope>
    <source>
        <strain evidence="15 16">MCA 4718</strain>
    </source>
</reference>
<dbReference type="InterPro" id="IPR023319">
    <property type="entry name" value="Tex-like_HTH_dom_sf"/>
</dbReference>
<dbReference type="Gene3D" id="1.10.10.650">
    <property type="entry name" value="RuvA domain 2-like"/>
    <property type="match status" value="1"/>
</dbReference>
<evidence type="ECO:0000259" key="14">
    <source>
        <dbReference type="PROSITE" id="PS50126"/>
    </source>
</evidence>
<protein>
    <recommendedName>
        <fullName evidence="4">Transcription elongation factor SPT6</fullName>
    </recommendedName>
    <alternativeName>
        <fullName evidence="9">Chromatin elongation factor SPT6</fullName>
    </alternativeName>
</protein>
<comment type="similarity">
    <text evidence="3">Belongs to the SPT6 family.</text>
</comment>
<evidence type="ECO:0000256" key="4">
    <source>
        <dbReference type="ARBA" id="ARBA00020248"/>
    </source>
</evidence>
<dbReference type="GO" id="GO:0008023">
    <property type="term" value="C:transcription elongation factor complex"/>
    <property type="evidence" value="ECO:0007669"/>
    <property type="project" value="TreeGrafter"/>
</dbReference>
<dbReference type="InterPro" id="IPR012340">
    <property type="entry name" value="NA-bd_OB-fold"/>
</dbReference>
<dbReference type="InterPro" id="IPR037027">
    <property type="entry name" value="YqgF/RNaseH-like_dom_sf"/>
</dbReference>
<feature type="compositionally biased region" description="Acidic residues" evidence="12">
    <location>
        <begin position="104"/>
        <end position="117"/>
    </location>
</feature>
<comment type="subcellular location">
    <subcellularLocation>
        <location evidence="2">Chromosome</location>
    </subcellularLocation>
    <subcellularLocation>
        <location evidence="1">Nucleus</location>
    </subcellularLocation>
</comment>
<evidence type="ECO:0000256" key="3">
    <source>
        <dbReference type="ARBA" id="ARBA00009253"/>
    </source>
</evidence>
<dbReference type="SUPFAM" id="SSF158832">
    <property type="entry name" value="Tex N-terminal region-like"/>
    <property type="match status" value="1"/>
</dbReference>
<comment type="function">
    <text evidence="10">Histone H3-H4 chaperone that plays a role in maintenance of chromatin structure during RNA polymerase II transcription elongation thereby repressing transcription initiation from cryptic promoters. Mediates the reassembly of nucleosomes onto the promoters of at least a selected set of genes during repression; the nucleosome reassembly is essential for transcriptional repression. Essential for viability.</text>
</comment>
<evidence type="ECO:0000256" key="2">
    <source>
        <dbReference type="ARBA" id="ARBA00004286"/>
    </source>
</evidence>
<dbReference type="InterPro" id="IPR003029">
    <property type="entry name" value="S1_domain"/>
</dbReference>
<accession>A0A316UA79</accession>
<dbReference type="Gene3D" id="1.10.150.850">
    <property type="entry name" value="Spt6, helix-hairpin-helix domain"/>
    <property type="match status" value="1"/>
</dbReference>
<dbReference type="InterPro" id="IPR042066">
    <property type="entry name" value="Spt6_death-like"/>
</dbReference>
<keyword evidence="16" id="KW-1185">Reference proteome</keyword>
<feature type="domain" description="S1 motif" evidence="14">
    <location>
        <begin position="1338"/>
        <end position="1417"/>
    </location>
</feature>
<proteinExistence type="inferred from homology"/>
<keyword evidence="7" id="KW-0804">Transcription</keyword>
<dbReference type="InterPro" id="IPR032706">
    <property type="entry name" value="Spt6_HHH"/>
</dbReference>
<dbReference type="InterPro" id="IPR012337">
    <property type="entry name" value="RNaseH-like_sf"/>
</dbReference>
<feature type="compositionally biased region" description="Pro residues" evidence="12">
    <location>
        <begin position="1762"/>
        <end position="1779"/>
    </location>
</feature>
<sequence length="1779" mass="198984">MDEDPADFPTQHFQDDEEGGGEAQGNGMGETEDSPDNAPPQRGFQKPKSRPGDGVVNDFDDEEEDEDEEEGIDLMKEDGDDDDSSEEDDEDDPEEARLIAEGFIVDEEDVEQSDDDAAEKKRKKRRRLRKLRNKKKEKDADEEDLDEDDLDLLAENRGESRTQKKKRFRRGSGSPEPAQSSSRSRDLARIFDDDDDDDEAAAPPRRLAIDDEDDDEEDLPSVSEALRRAAQRKPKERPQAPVPAQAYAEDDMDDFIDDDDDSDEANEMEDLDEDEREERRRQKREQKKAEKAARRATRGAFAGGMDPNKAGIDADAWEEINDIFGDGSDYQWAYKKGDISDDDGEDEEDAAEVDADGLLIGDGKPKKRVVEFKDIFEPAAIKERMLTDADERVKQIDWPERFQLALPGEDGLKLLETPVESPDLDRATLWMAPRISTRCTNDFNTPGGTFHHLRQQWFAAVRLVLEYILIDRLEVPFLYAHRSDQLTHDSPYVDPVSGKLRSIDYLTRRELHTVTSLAFRWKTLHARKLAIRRTFEQIGISEGGDVGQGVAQTLQFESMLDRVESLEELSDLADWLTMRYGPRMRDAQAAALADLEITGHTGTVAPSTFKRPGVVGQYERIKGTAISDLAKRFGISSSELAENLLAGSAARRYFPEDELEAPETLAEQYVDFQSGVRSADTALEMAKVLISLEVGHEPVLRREARRLFREHAQVTVRPTERGQLKIDEEHPFWNFKYLESKPVKEFVAAEAPPRPQPSYGGRQPAQLVPSQTQFLLILQAEEDSSVTVEIALPDEVFDDFRERLNQAFASEGVSEVSQKWNLLRKDIIEMAVEASLIPTGRIWVREWLKEECSEWLCKSCEATLDRRLDARPYESRSMAARRRYPDDNDSDAGDEGDTNASKSIYTPSVLAVSHGQGDPRRDAIAAVFLDAAGRFRASTTFDHINTPTPEQQEALQVTQQAEEARAARRGEAAPDLVTPRQKFIKMLSTYRPDVIVLNGFSPRTVQLKQQLEAIVEEAKEAIIAEQRISLQQADKASIDVVYVHDDTARLFQHSQRAADEFPDLKTLHRYCVGLARYTQSPLLEFASLGDDLLVINFDPYQRLVPQERLRTYLERSIVSSTNEVGVDLNKSVGDAYYRQLLPFICGLGPRKAKALIDAISRRLEGTVINRRALLEKQIMSWPIFSNASAFLIINFSGGVAPAIRPEAVETEVVDKEKNTPDVLDRTRIHPEDYKFARKMAADALGLDEEDLDDEHSSYPCALLLDDPDAGRKLRELDIDSYASVLLRKHGDRKKLSLEQCTDELLRPFGELRGPFKLPTQDEMLTILTGETPRTLDRESIVNVTVHGIFPTHISVRLDCGMEGTINEQYLVPLELDEYASMGEKPPRLRSLVKRDQTLKAQIIDIDKDKLQVELTAKPSHLLAAENMRLQNVSVAIDPRYWNGERAEKDRRQAEFKKQAAKNRSSTSRFVKHPNFRNFKAGQAEEFLANQPRGAVIVRPSSKGNDHLAVTWKVDDGVYQHLDVLELEKENEYSLGKILRVMNVTYNDLDELIVNHVNPMAKMVEMLVNHEKYKGTEKELEQFLTTWCLANPTRSTYAFGIDRAHPGCFKLGFKANREAPIQYWPVRVLPGRFKLHQADHLPDVASLSNAFKTQYTAMSASARGGATPAVGMGGGNNAFTPHAGARTPYGGRTPMHGGMTPGRMAAGVGGGMTPAGAAYGGMTPAYNGGGGGGRGAPPGPPPGAPPGPPPAFPPPGANYGYGAPPPPGRPPMAPPPGRGW</sequence>
<dbReference type="PANTHER" id="PTHR10145">
    <property type="entry name" value="TRANSCRIPTION ELONGATION FACTOR SPT6"/>
    <property type="match status" value="1"/>
</dbReference>
<dbReference type="EMBL" id="KZ819324">
    <property type="protein sequence ID" value="PWN21748.1"/>
    <property type="molecule type" value="Genomic_DNA"/>
</dbReference>
<dbReference type="OrthoDB" id="995477at2759"/>
<feature type="compositionally biased region" description="Acidic residues" evidence="12">
    <location>
        <begin position="210"/>
        <end position="219"/>
    </location>
</feature>
<gene>
    <name evidence="15" type="ORF">BCV69DRAFT_281676</name>
</gene>
<evidence type="ECO:0000256" key="12">
    <source>
        <dbReference type="SAM" id="MobiDB-lite"/>
    </source>
</evidence>
<feature type="compositionally biased region" description="Acidic residues" evidence="12">
    <location>
        <begin position="887"/>
        <end position="897"/>
    </location>
</feature>
<dbReference type="InterPro" id="IPR035420">
    <property type="entry name" value="Spt6_SH2"/>
</dbReference>
<dbReference type="FunFam" id="3.30.505.10:FF:000056">
    <property type="entry name" value="Transcription elongation factor Spt6"/>
    <property type="match status" value="1"/>
</dbReference>
<feature type="compositionally biased region" description="Acidic residues" evidence="12">
    <location>
        <begin position="58"/>
        <end position="94"/>
    </location>
</feature>
<dbReference type="InterPro" id="IPR049540">
    <property type="entry name" value="Spt6-like_S1"/>
</dbReference>
<feature type="compositionally biased region" description="Pro residues" evidence="12">
    <location>
        <begin position="1736"/>
        <end position="1755"/>
    </location>
</feature>
<dbReference type="GO" id="GO:0034728">
    <property type="term" value="P:nucleosome organization"/>
    <property type="evidence" value="ECO:0007669"/>
    <property type="project" value="TreeGrafter"/>
</dbReference>
<evidence type="ECO:0000259" key="13">
    <source>
        <dbReference type="PROSITE" id="PS50001"/>
    </source>
</evidence>
<dbReference type="PROSITE" id="PS50126">
    <property type="entry name" value="S1"/>
    <property type="match status" value="1"/>
</dbReference>
<dbReference type="InterPro" id="IPR055179">
    <property type="entry name" value="Tex-like_central_region"/>
</dbReference>
<dbReference type="RefSeq" id="XP_025348908.1">
    <property type="nucleotide sequence ID" value="XM_025492064.1"/>
</dbReference>
<dbReference type="Pfam" id="PF14632">
    <property type="entry name" value="SPT6_acidic"/>
    <property type="match status" value="1"/>
</dbReference>
<feature type="compositionally biased region" description="Basic residues" evidence="12">
    <location>
        <begin position="120"/>
        <end position="135"/>
    </location>
</feature>
<dbReference type="Proteomes" id="UP000245942">
    <property type="component" value="Unassembled WGS sequence"/>
</dbReference>
<dbReference type="Pfam" id="PF14633">
    <property type="entry name" value="SH2_2"/>
    <property type="match status" value="1"/>
</dbReference>
<evidence type="ECO:0000313" key="16">
    <source>
        <dbReference type="Proteomes" id="UP000245942"/>
    </source>
</evidence>
<dbReference type="FunFam" id="1.10.10.2740:FF:000002">
    <property type="entry name" value="Transcription elongation factor Spt6"/>
    <property type="match status" value="1"/>
</dbReference>
<dbReference type="Pfam" id="PF14641">
    <property type="entry name" value="HTH_44"/>
    <property type="match status" value="1"/>
</dbReference>
<name>A0A316UA79_9BASI</name>
<evidence type="ECO:0000256" key="5">
    <source>
        <dbReference type="ARBA" id="ARBA00022454"/>
    </source>
</evidence>
<dbReference type="SMART" id="SM00316">
    <property type="entry name" value="S1"/>
    <property type="match status" value="1"/>
</dbReference>
<feature type="region of interest" description="Disordered" evidence="12">
    <location>
        <begin position="1728"/>
        <end position="1779"/>
    </location>
</feature>
<evidence type="ECO:0000256" key="6">
    <source>
        <dbReference type="ARBA" id="ARBA00022999"/>
    </source>
</evidence>
<dbReference type="Gene3D" id="2.40.50.140">
    <property type="entry name" value="Nucleic acid-binding proteins"/>
    <property type="match status" value="1"/>
</dbReference>
<dbReference type="Gene3D" id="1.10.3500.10">
    <property type="entry name" value="Tex N-terminal region-like"/>
    <property type="match status" value="1"/>
</dbReference>
<organism evidence="15 16">
    <name type="scientific">Pseudomicrostroma glucosiphilum</name>
    <dbReference type="NCBI Taxonomy" id="1684307"/>
    <lineage>
        <taxon>Eukaryota</taxon>
        <taxon>Fungi</taxon>
        <taxon>Dikarya</taxon>
        <taxon>Basidiomycota</taxon>
        <taxon>Ustilaginomycotina</taxon>
        <taxon>Exobasidiomycetes</taxon>
        <taxon>Microstromatales</taxon>
        <taxon>Microstromatales incertae sedis</taxon>
        <taxon>Pseudomicrostroma</taxon>
    </lineage>
</organism>
<dbReference type="GO" id="GO:0005694">
    <property type="term" value="C:chromosome"/>
    <property type="evidence" value="ECO:0007669"/>
    <property type="project" value="UniProtKB-SubCell"/>
</dbReference>
<dbReference type="InterPro" id="IPR028083">
    <property type="entry name" value="Spt6_acidic_N_dom"/>
</dbReference>
<keyword evidence="6 11" id="KW-0727">SH2 domain</keyword>
<evidence type="ECO:0000256" key="10">
    <source>
        <dbReference type="ARBA" id="ARBA00093389"/>
    </source>
</evidence>
<feature type="domain" description="SH2" evidence="13">
    <location>
        <begin position="1482"/>
        <end position="1570"/>
    </location>
</feature>
<dbReference type="CDD" id="cd09928">
    <property type="entry name" value="SH2_Cterm_SPT6_like"/>
    <property type="match status" value="1"/>
</dbReference>
<evidence type="ECO:0000256" key="8">
    <source>
        <dbReference type="ARBA" id="ARBA00023242"/>
    </source>
</evidence>
<dbReference type="InterPro" id="IPR028231">
    <property type="entry name" value="Spt6_YqgF"/>
</dbReference>
<dbReference type="SMART" id="SM00252">
    <property type="entry name" value="SH2"/>
    <property type="match status" value="1"/>
</dbReference>
<evidence type="ECO:0000313" key="15">
    <source>
        <dbReference type="EMBL" id="PWN21748.1"/>
    </source>
</evidence>
<dbReference type="GO" id="GO:0042393">
    <property type="term" value="F:histone binding"/>
    <property type="evidence" value="ECO:0007669"/>
    <property type="project" value="TreeGrafter"/>
</dbReference>
<dbReference type="Pfam" id="PF14639">
    <property type="entry name" value="YqgF"/>
    <property type="match status" value="1"/>
</dbReference>
<dbReference type="InterPro" id="IPR023323">
    <property type="entry name" value="Tex-like_dom_sf"/>
</dbReference>